<evidence type="ECO:0000313" key="5">
    <source>
        <dbReference type="Proteomes" id="UP001499942"/>
    </source>
</evidence>
<dbReference type="Gene3D" id="2.40.260.10">
    <property type="entry name" value="Sortase"/>
    <property type="match status" value="1"/>
</dbReference>
<dbReference type="EMBL" id="BAAASR010000018">
    <property type="protein sequence ID" value="GAA2497177.1"/>
    <property type="molecule type" value="Genomic_DNA"/>
</dbReference>
<evidence type="ECO:0000256" key="3">
    <source>
        <dbReference type="SAM" id="Phobius"/>
    </source>
</evidence>
<sequence length="216" mass="22138">MSVLSPRGRRGVCAAAATACAIAGLALLTIALLSYQPPPPAPPPSARAQAQAATTGSGPGRQATVLPASEPVQVISQRIGLATAVEAVGVAKDGSVAMPTDPDRAGWYTGSVTPGERGNAILAAHLDSTSGPAAFYGLGALRKGDRITVRRRDGREAVFTVTAMNVYAKDAFPSQAVYGPTADPQLTLITCADWDNRAEAYRANLVVTAHPPPDPA</sequence>
<dbReference type="SUPFAM" id="SSF63817">
    <property type="entry name" value="Sortase"/>
    <property type="match status" value="1"/>
</dbReference>
<proteinExistence type="predicted"/>
<keyword evidence="3" id="KW-0812">Transmembrane</keyword>
<evidence type="ECO:0000313" key="4">
    <source>
        <dbReference type="EMBL" id="GAA2497177.1"/>
    </source>
</evidence>
<dbReference type="CDD" id="cd05829">
    <property type="entry name" value="Sortase_F"/>
    <property type="match status" value="1"/>
</dbReference>
<dbReference type="RefSeq" id="WP_344361386.1">
    <property type="nucleotide sequence ID" value="NZ_BAAASR010000018.1"/>
</dbReference>
<keyword evidence="1" id="KW-0378">Hydrolase</keyword>
<dbReference type="InterPro" id="IPR042001">
    <property type="entry name" value="Sortase_F"/>
</dbReference>
<name>A0ABP5ZIZ4_9ACTN</name>
<reference evidence="5" key="1">
    <citation type="journal article" date="2019" name="Int. J. Syst. Evol. Microbiol.">
        <title>The Global Catalogue of Microorganisms (GCM) 10K type strain sequencing project: providing services to taxonomists for standard genome sequencing and annotation.</title>
        <authorList>
            <consortium name="The Broad Institute Genomics Platform"/>
            <consortium name="The Broad Institute Genome Sequencing Center for Infectious Disease"/>
            <person name="Wu L."/>
            <person name="Ma J."/>
        </authorList>
    </citation>
    <scope>NUCLEOTIDE SEQUENCE [LARGE SCALE GENOMIC DNA]</scope>
    <source>
        <strain evidence="5">JCM 5062</strain>
    </source>
</reference>
<feature type="region of interest" description="Disordered" evidence="2">
    <location>
        <begin position="39"/>
        <end position="62"/>
    </location>
</feature>
<dbReference type="Pfam" id="PF04203">
    <property type="entry name" value="Sortase"/>
    <property type="match status" value="1"/>
</dbReference>
<gene>
    <name evidence="4" type="ORF">GCM10010393_31530</name>
</gene>
<keyword evidence="5" id="KW-1185">Reference proteome</keyword>
<dbReference type="InterPro" id="IPR023365">
    <property type="entry name" value="Sortase_dom-sf"/>
</dbReference>
<keyword evidence="3" id="KW-0472">Membrane</keyword>
<evidence type="ECO:0000256" key="1">
    <source>
        <dbReference type="ARBA" id="ARBA00022801"/>
    </source>
</evidence>
<comment type="caution">
    <text evidence="4">The sequence shown here is derived from an EMBL/GenBank/DDBJ whole genome shotgun (WGS) entry which is preliminary data.</text>
</comment>
<evidence type="ECO:0000256" key="2">
    <source>
        <dbReference type="SAM" id="MobiDB-lite"/>
    </source>
</evidence>
<feature type="transmembrane region" description="Helical" evidence="3">
    <location>
        <begin position="12"/>
        <end position="35"/>
    </location>
</feature>
<keyword evidence="3" id="KW-1133">Transmembrane helix</keyword>
<accession>A0ABP5ZIZ4</accession>
<dbReference type="InterPro" id="IPR005754">
    <property type="entry name" value="Sortase"/>
</dbReference>
<organism evidence="4 5">
    <name type="scientific">Streptomyces gobitricini</name>
    <dbReference type="NCBI Taxonomy" id="68211"/>
    <lineage>
        <taxon>Bacteria</taxon>
        <taxon>Bacillati</taxon>
        <taxon>Actinomycetota</taxon>
        <taxon>Actinomycetes</taxon>
        <taxon>Kitasatosporales</taxon>
        <taxon>Streptomycetaceae</taxon>
        <taxon>Streptomyces</taxon>
    </lineage>
</organism>
<dbReference type="Proteomes" id="UP001499942">
    <property type="component" value="Unassembled WGS sequence"/>
</dbReference>
<protein>
    <submittedName>
        <fullName evidence="4">Class F sortase</fullName>
    </submittedName>
</protein>